<feature type="domain" description="Cupin type-2" evidence="1">
    <location>
        <begin position="44"/>
        <end position="113"/>
    </location>
</feature>
<dbReference type="InterPro" id="IPR053146">
    <property type="entry name" value="QDO-like"/>
</dbReference>
<dbReference type="RefSeq" id="XP_044721708.1">
    <property type="nucleotide sequence ID" value="XM_044863094.1"/>
</dbReference>
<dbReference type="GeneID" id="68353752"/>
<dbReference type="AlphaFoldDB" id="A0A9P8MZL3"/>
<proteinExistence type="predicted"/>
<comment type="caution">
    <text evidence="2">The sequence shown here is derived from an EMBL/GenBank/DDBJ whole genome shotgun (WGS) entry which is preliminary data.</text>
</comment>
<dbReference type="InterPro" id="IPR014710">
    <property type="entry name" value="RmlC-like_jellyroll"/>
</dbReference>
<dbReference type="InterPro" id="IPR013096">
    <property type="entry name" value="Cupin_2"/>
</dbReference>
<evidence type="ECO:0000259" key="1">
    <source>
        <dbReference type="Pfam" id="PF07883"/>
    </source>
</evidence>
<reference evidence="2" key="1">
    <citation type="submission" date="2021-09" db="EMBL/GenBank/DDBJ databases">
        <title>A high-quality genome of the endoparasitic fungus Hirsutella rhossiliensis with a comparison of Hirsutella genomes reveals transposable elements contributing to genome size variation.</title>
        <authorList>
            <person name="Lin R."/>
            <person name="Jiao Y."/>
            <person name="Sun X."/>
            <person name="Ling J."/>
            <person name="Xie B."/>
            <person name="Cheng X."/>
        </authorList>
    </citation>
    <scope>NUCLEOTIDE SEQUENCE</scope>
    <source>
        <strain evidence="2">HR02</strain>
    </source>
</reference>
<dbReference type="PANTHER" id="PTHR36440">
    <property type="entry name" value="PUTATIVE (AFU_ORTHOLOGUE AFUA_8G07350)-RELATED"/>
    <property type="match status" value="1"/>
</dbReference>
<organism evidence="2 3">
    <name type="scientific">Hirsutella rhossiliensis</name>
    <dbReference type="NCBI Taxonomy" id="111463"/>
    <lineage>
        <taxon>Eukaryota</taxon>
        <taxon>Fungi</taxon>
        <taxon>Dikarya</taxon>
        <taxon>Ascomycota</taxon>
        <taxon>Pezizomycotina</taxon>
        <taxon>Sordariomycetes</taxon>
        <taxon>Hypocreomycetidae</taxon>
        <taxon>Hypocreales</taxon>
        <taxon>Ophiocordycipitaceae</taxon>
        <taxon>Hirsutella</taxon>
    </lineage>
</organism>
<dbReference type="OrthoDB" id="4124983at2759"/>
<sequence length="164" mass="18277">METPTAPIKFVPVKAGETLSLGTVTIRILEDGSKTDNRIGSAEFIVPPHTNGPPAHWHEMHDETFLVLQGTLRFHGLRGETVDAKQGDYIVVPPRCAHTFSNPFDEEAKFFNTYTPAFYINYFKLLATMAEQGKPMDPESNRRAMAYFATIGVSEQEMGAGRQN</sequence>
<name>A0A9P8MZL3_9HYPO</name>
<keyword evidence="3" id="KW-1185">Reference proteome</keyword>
<evidence type="ECO:0000313" key="2">
    <source>
        <dbReference type="EMBL" id="KAH0964195.1"/>
    </source>
</evidence>
<dbReference type="Gene3D" id="2.60.120.10">
    <property type="entry name" value="Jelly Rolls"/>
    <property type="match status" value="1"/>
</dbReference>
<gene>
    <name evidence="2" type="ORF">HRG_04623</name>
</gene>
<accession>A0A9P8MZL3</accession>
<protein>
    <submittedName>
        <fullName evidence="2">Cupin domain-containing protein</fullName>
    </submittedName>
</protein>
<dbReference type="InterPro" id="IPR011051">
    <property type="entry name" value="RmlC_Cupin_sf"/>
</dbReference>
<dbReference type="SUPFAM" id="SSF51182">
    <property type="entry name" value="RmlC-like cupins"/>
    <property type="match status" value="1"/>
</dbReference>
<dbReference type="Proteomes" id="UP000824596">
    <property type="component" value="Unassembled WGS sequence"/>
</dbReference>
<dbReference type="PANTHER" id="PTHR36440:SF1">
    <property type="entry name" value="PUTATIVE (AFU_ORTHOLOGUE AFUA_8G07350)-RELATED"/>
    <property type="match status" value="1"/>
</dbReference>
<evidence type="ECO:0000313" key="3">
    <source>
        <dbReference type="Proteomes" id="UP000824596"/>
    </source>
</evidence>
<dbReference type="EMBL" id="JAIZPD010000004">
    <property type="protein sequence ID" value="KAH0964195.1"/>
    <property type="molecule type" value="Genomic_DNA"/>
</dbReference>
<dbReference type="Pfam" id="PF07883">
    <property type="entry name" value="Cupin_2"/>
    <property type="match status" value="1"/>
</dbReference>